<dbReference type="GeneID" id="73043758"/>
<sequence length="298" mass="32678">MRELSLDDLPKHSPWPARLLGREDWDEQAGFGGIGVSVYDEVYGKLFSLARENPEMDYRAVQRSANHYAEESPVAISRGENLYLADVDEKQELQDEALVASFAGTLSGGETVVALGCGWGYELGVLADAYPDCEFVGGDPAENGVALARELFSDRDRITVGEFDFRDDRWDLLEDVLADGSASADDGGDGDDGEGEVVLFTQGSLTALPSVRDVISETLANYLDRVRTGVHLEHVFELHPEDTLLGQLRRSYADRREYNDDMLTALRATGGIDVTSATYDVVGGNPLHPLSEIRWEAV</sequence>
<reference evidence="1 2" key="1">
    <citation type="journal article" date="2019" name="Int. J. Syst. Evol. Microbiol.">
        <title>The Global Catalogue of Microorganisms (GCM) 10K type strain sequencing project: providing services to taxonomists for standard genome sequencing and annotation.</title>
        <authorList>
            <consortium name="The Broad Institute Genomics Platform"/>
            <consortium name="The Broad Institute Genome Sequencing Center for Infectious Disease"/>
            <person name="Wu L."/>
            <person name="Ma J."/>
        </authorList>
    </citation>
    <scope>NUCLEOTIDE SEQUENCE [LARGE SCALE GENOMIC DNA]</scope>
    <source>
        <strain evidence="1 2">XZYJ18</strain>
    </source>
</reference>
<dbReference type="RefSeq" id="WP_254268822.1">
    <property type="nucleotide sequence ID" value="NZ_CP100400.1"/>
</dbReference>
<dbReference type="AlphaFoldDB" id="A0ABD5Q4X3"/>
<evidence type="ECO:0008006" key="3">
    <source>
        <dbReference type="Google" id="ProtNLM"/>
    </source>
</evidence>
<dbReference type="Proteomes" id="UP001595945">
    <property type="component" value="Unassembled WGS sequence"/>
</dbReference>
<proteinExistence type="predicted"/>
<dbReference type="InterPro" id="IPR029063">
    <property type="entry name" value="SAM-dependent_MTases_sf"/>
</dbReference>
<name>A0ABD5Q4X3_9EURY</name>
<evidence type="ECO:0000313" key="2">
    <source>
        <dbReference type="Proteomes" id="UP001595945"/>
    </source>
</evidence>
<keyword evidence="2" id="KW-1185">Reference proteome</keyword>
<gene>
    <name evidence="1" type="ORF">ACFO9K_14780</name>
</gene>
<dbReference type="Gene3D" id="3.40.50.150">
    <property type="entry name" value="Vaccinia Virus protein VP39"/>
    <property type="match status" value="1"/>
</dbReference>
<accession>A0ABD5Q4X3</accession>
<comment type="caution">
    <text evidence="1">The sequence shown here is derived from an EMBL/GenBank/DDBJ whole genome shotgun (WGS) entry which is preliminary data.</text>
</comment>
<evidence type="ECO:0000313" key="1">
    <source>
        <dbReference type="EMBL" id="MFC4825522.1"/>
    </source>
</evidence>
<protein>
    <recommendedName>
        <fullName evidence="3">Methyltransferase domain-containing protein</fullName>
    </recommendedName>
</protein>
<organism evidence="1 2">
    <name type="scientific">Halorussus aquaticus</name>
    <dbReference type="NCBI Taxonomy" id="2953748"/>
    <lineage>
        <taxon>Archaea</taxon>
        <taxon>Methanobacteriati</taxon>
        <taxon>Methanobacteriota</taxon>
        <taxon>Stenosarchaea group</taxon>
        <taxon>Halobacteria</taxon>
        <taxon>Halobacteriales</taxon>
        <taxon>Haladaptataceae</taxon>
        <taxon>Halorussus</taxon>
    </lineage>
</organism>
<dbReference type="SUPFAM" id="SSF53335">
    <property type="entry name" value="S-adenosyl-L-methionine-dependent methyltransferases"/>
    <property type="match status" value="1"/>
</dbReference>
<dbReference type="EMBL" id="JBHSHT010000002">
    <property type="protein sequence ID" value="MFC4825522.1"/>
    <property type="molecule type" value="Genomic_DNA"/>
</dbReference>